<comment type="subcellular location">
    <subcellularLocation>
        <location evidence="1">Nucleus</location>
    </subcellularLocation>
</comment>
<feature type="domain" description="RFTS" evidence="3">
    <location>
        <begin position="6"/>
        <end position="38"/>
    </location>
</feature>
<keyword evidence="5" id="KW-1185">Reference proteome</keyword>
<comment type="caution">
    <text evidence="4">The sequence shown here is derived from an EMBL/GenBank/DDBJ whole genome shotgun (WGS) entry which is preliminary data.</text>
</comment>
<dbReference type="InterPro" id="IPR022702">
    <property type="entry name" value="Cytosine_MeTrfase1_RFD"/>
</dbReference>
<evidence type="ECO:0000256" key="1">
    <source>
        <dbReference type="ARBA" id="ARBA00004123"/>
    </source>
</evidence>
<organism evidence="4 5">
    <name type="scientific">Rubus argutus</name>
    <name type="common">Southern blackberry</name>
    <dbReference type="NCBI Taxonomy" id="59490"/>
    <lineage>
        <taxon>Eukaryota</taxon>
        <taxon>Viridiplantae</taxon>
        <taxon>Streptophyta</taxon>
        <taxon>Embryophyta</taxon>
        <taxon>Tracheophyta</taxon>
        <taxon>Spermatophyta</taxon>
        <taxon>Magnoliopsida</taxon>
        <taxon>eudicotyledons</taxon>
        <taxon>Gunneridae</taxon>
        <taxon>Pentapetalae</taxon>
        <taxon>rosids</taxon>
        <taxon>fabids</taxon>
        <taxon>Rosales</taxon>
        <taxon>Rosaceae</taxon>
        <taxon>Rosoideae</taxon>
        <taxon>Rosoideae incertae sedis</taxon>
        <taxon>Rubus</taxon>
    </lineage>
</organism>
<keyword evidence="2" id="KW-0539">Nucleus</keyword>
<evidence type="ECO:0000313" key="5">
    <source>
        <dbReference type="Proteomes" id="UP001457282"/>
    </source>
</evidence>
<name>A0AAW1XTL3_RUBAR</name>
<gene>
    <name evidence="4" type="ORF">M0R45_016445</name>
</gene>
<sequence length="84" mass="9698">MLMACQFTLSAIKEWGIDWGASMILVSIRTELAWYRLQTWQAIEAVCFVKRPKGLLQFQEKLNHAPAAVRVLWGEEPVGKTCFW</sequence>
<evidence type="ECO:0000313" key="4">
    <source>
        <dbReference type="EMBL" id="KAK9939756.1"/>
    </source>
</evidence>
<dbReference type="AlphaFoldDB" id="A0AAW1XTL3"/>
<protein>
    <recommendedName>
        <fullName evidence="3">RFTS domain-containing protein</fullName>
    </recommendedName>
</protein>
<reference evidence="4 5" key="1">
    <citation type="journal article" date="2023" name="G3 (Bethesda)">
        <title>A chromosome-length genome assembly and annotation of blackberry (Rubus argutus, cv. 'Hillquist').</title>
        <authorList>
            <person name="Bruna T."/>
            <person name="Aryal R."/>
            <person name="Dudchenko O."/>
            <person name="Sargent D.J."/>
            <person name="Mead D."/>
            <person name="Buti M."/>
            <person name="Cavallini A."/>
            <person name="Hytonen T."/>
            <person name="Andres J."/>
            <person name="Pham M."/>
            <person name="Weisz D."/>
            <person name="Mascagni F."/>
            <person name="Usai G."/>
            <person name="Natali L."/>
            <person name="Bassil N."/>
            <person name="Fernandez G.E."/>
            <person name="Lomsadze A."/>
            <person name="Armour M."/>
            <person name="Olukolu B."/>
            <person name="Poorten T."/>
            <person name="Britton C."/>
            <person name="Davik J."/>
            <person name="Ashrafi H."/>
            <person name="Aiden E.L."/>
            <person name="Borodovsky M."/>
            <person name="Worthington M."/>
        </authorList>
    </citation>
    <scope>NUCLEOTIDE SEQUENCE [LARGE SCALE GENOMIC DNA]</scope>
    <source>
        <strain evidence="4">PI 553951</strain>
    </source>
</reference>
<evidence type="ECO:0000259" key="3">
    <source>
        <dbReference type="Pfam" id="PF12047"/>
    </source>
</evidence>
<dbReference type="Pfam" id="PF12047">
    <property type="entry name" value="DNMT1-RFD"/>
    <property type="match status" value="1"/>
</dbReference>
<dbReference type="EMBL" id="JBEDUW010000003">
    <property type="protein sequence ID" value="KAK9939756.1"/>
    <property type="molecule type" value="Genomic_DNA"/>
</dbReference>
<proteinExistence type="predicted"/>
<evidence type="ECO:0000256" key="2">
    <source>
        <dbReference type="ARBA" id="ARBA00023242"/>
    </source>
</evidence>
<accession>A0AAW1XTL3</accession>
<dbReference type="Proteomes" id="UP001457282">
    <property type="component" value="Unassembled WGS sequence"/>
</dbReference>
<dbReference type="GO" id="GO:0005634">
    <property type="term" value="C:nucleus"/>
    <property type="evidence" value="ECO:0007669"/>
    <property type="project" value="UniProtKB-SubCell"/>
</dbReference>